<keyword evidence="2" id="KW-1185">Reference proteome</keyword>
<dbReference type="AlphaFoldDB" id="A0A066WL51"/>
<dbReference type="EMBL" id="JNCA01000021">
    <property type="protein sequence ID" value="KDN54591.1"/>
    <property type="molecule type" value="Genomic_DNA"/>
</dbReference>
<dbReference type="PATRIC" id="fig|1492738.3.peg.2301"/>
<dbReference type="Proteomes" id="UP000027064">
    <property type="component" value="Unassembled WGS sequence"/>
</dbReference>
<organism evidence="1 2">
    <name type="scientific">Flavobacterium seoulense</name>
    <dbReference type="NCBI Taxonomy" id="1492738"/>
    <lineage>
        <taxon>Bacteria</taxon>
        <taxon>Pseudomonadati</taxon>
        <taxon>Bacteroidota</taxon>
        <taxon>Flavobacteriia</taxon>
        <taxon>Flavobacteriales</taxon>
        <taxon>Flavobacteriaceae</taxon>
        <taxon>Flavobacterium</taxon>
    </lineage>
</organism>
<name>A0A066WL51_9FLAO</name>
<dbReference type="OrthoDB" id="982075at2"/>
<comment type="caution">
    <text evidence="1">The sequence shown here is derived from an EMBL/GenBank/DDBJ whole genome shotgun (WGS) entry which is preliminary data.</text>
</comment>
<gene>
    <name evidence="1" type="ORF">FEM21_23140</name>
</gene>
<accession>A0A066WL51</accession>
<dbReference type="eggNOG" id="ENOG5032Z2A">
    <property type="taxonomic scope" value="Bacteria"/>
</dbReference>
<dbReference type="RefSeq" id="WP_035660510.1">
    <property type="nucleotide sequence ID" value="NZ_JNCA01000021.1"/>
</dbReference>
<dbReference type="STRING" id="1492738.FEM21_23140"/>
<reference evidence="1 2" key="1">
    <citation type="submission" date="2014-05" db="EMBL/GenBank/DDBJ databases">
        <title>Genome Sequence of Flavobacterium sp. EM1321.</title>
        <authorList>
            <person name="Shin S.-K."/>
            <person name="Yi H."/>
        </authorList>
    </citation>
    <scope>NUCLEOTIDE SEQUENCE [LARGE SCALE GENOMIC DNA]</scope>
    <source>
        <strain evidence="1 2">EM1321</strain>
    </source>
</reference>
<protein>
    <submittedName>
        <fullName evidence="1">Uncharacterized protein</fullName>
    </submittedName>
</protein>
<proteinExistence type="predicted"/>
<evidence type="ECO:0000313" key="2">
    <source>
        <dbReference type="Proteomes" id="UP000027064"/>
    </source>
</evidence>
<evidence type="ECO:0000313" key="1">
    <source>
        <dbReference type="EMBL" id="KDN54591.1"/>
    </source>
</evidence>
<sequence>MTEEFTIIEKEEIGSLKFPTTDVLDDDKEMKTRIGEINRALSLGNLEHSKIKIFFEDNESKKIVNTTVWAVTDKNVILKQGVMIPINRIYKLF</sequence>